<keyword evidence="3" id="KW-1185">Reference proteome</keyword>
<organism evidence="2 3">
    <name type="scientific">Nasonia vitripennis</name>
    <name type="common">Parasitic wasp</name>
    <dbReference type="NCBI Taxonomy" id="7425"/>
    <lineage>
        <taxon>Eukaryota</taxon>
        <taxon>Metazoa</taxon>
        <taxon>Ecdysozoa</taxon>
        <taxon>Arthropoda</taxon>
        <taxon>Hexapoda</taxon>
        <taxon>Insecta</taxon>
        <taxon>Pterygota</taxon>
        <taxon>Neoptera</taxon>
        <taxon>Endopterygota</taxon>
        <taxon>Hymenoptera</taxon>
        <taxon>Apocrita</taxon>
        <taxon>Proctotrupomorpha</taxon>
        <taxon>Chalcidoidea</taxon>
        <taxon>Pteromalidae</taxon>
        <taxon>Pteromalinae</taxon>
        <taxon>Nasonia</taxon>
    </lineage>
</organism>
<evidence type="ECO:0000313" key="2">
    <source>
        <dbReference type="EnsemblMetazoa" id="XP_031777080"/>
    </source>
</evidence>
<feature type="compositionally biased region" description="Basic and acidic residues" evidence="1">
    <location>
        <begin position="26"/>
        <end position="35"/>
    </location>
</feature>
<reference evidence="2" key="1">
    <citation type="submission" date="2021-01" db="UniProtKB">
        <authorList>
            <consortium name="EnsemblMetazoa"/>
        </authorList>
    </citation>
    <scope>IDENTIFICATION</scope>
</reference>
<feature type="region of interest" description="Disordered" evidence="1">
    <location>
        <begin position="1"/>
        <end position="129"/>
    </location>
</feature>
<protein>
    <submittedName>
        <fullName evidence="2">Uncharacterized protein</fullName>
    </submittedName>
</protein>
<dbReference type="GeneID" id="103317965"/>
<dbReference type="Proteomes" id="UP000002358">
    <property type="component" value="Chromosome 1"/>
</dbReference>
<feature type="compositionally biased region" description="Polar residues" evidence="1">
    <location>
        <begin position="60"/>
        <end position="71"/>
    </location>
</feature>
<feature type="compositionally biased region" description="Polar residues" evidence="1">
    <location>
        <begin position="79"/>
        <end position="88"/>
    </location>
</feature>
<dbReference type="InterPro" id="IPR053210">
    <property type="entry name" value="ANKRD12"/>
</dbReference>
<feature type="compositionally biased region" description="Basic residues" evidence="1">
    <location>
        <begin position="108"/>
        <end position="118"/>
    </location>
</feature>
<dbReference type="KEGG" id="nvi:103317965"/>
<evidence type="ECO:0000256" key="1">
    <source>
        <dbReference type="SAM" id="MobiDB-lite"/>
    </source>
</evidence>
<evidence type="ECO:0000313" key="3">
    <source>
        <dbReference type="Proteomes" id="UP000002358"/>
    </source>
</evidence>
<accession>A0A7M7T676</accession>
<dbReference type="EnsemblMetazoa" id="XM_031921220">
    <property type="protein sequence ID" value="XP_031777080"/>
    <property type="gene ID" value="LOC103317965"/>
</dbReference>
<dbReference type="GO" id="GO:0005654">
    <property type="term" value="C:nucleoplasm"/>
    <property type="evidence" value="ECO:0007669"/>
    <property type="project" value="TreeGrafter"/>
</dbReference>
<dbReference type="PANTHER" id="PTHR24149:SF14">
    <property type="entry name" value="ANKYRIN REPEAT DOMAIN 12"/>
    <property type="match status" value="1"/>
</dbReference>
<dbReference type="RefSeq" id="XP_031777080.1">
    <property type="nucleotide sequence ID" value="XM_031921220.1"/>
</dbReference>
<name>A0A7M7T676_NASVI</name>
<sequence>MTAEQEQSGRKSNRGHQLAYVVASSRSHDPLDKEPSTSGATPKRDGKKDSAGAAHHQRVLRSSNRSGNARKNCSKHFDNSSPQHTLYSPSPEPESRDSTTSTDTIPHQPRKRKTKQCKKVQQYVPPSRGPPTIYDYEQYLELQEYLAQRRKNIVPVSYAAPKLYESYSMNLRSYKLAGNASVQANVSPPPSLMGSMKDLYVEQEEDRRDLRMRHVVEMEKLALQRGLQYRTKAARNRWTLGKRKCK</sequence>
<dbReference type="AlphaFoldDB" id="A0A7M7T676"/>
<dbReference type="InParanoid" id="A0A7M7T676"/>
<dbReference type="PANTHER" id="PTHR24149">
    <property type="entry name" value="ANKYRIN REPEAT DOMAIN-CONTAINING PROTEIN 12"/>
    <property type="match status" value="1"/>
</dbReference>
<proteinExistence type="predicted"/>